<dbReference type="GO" id="GO:0006508">
    <property type="term" value="P:proteolysis"/>
    <property type="evidence" value="ECO:0007669"/>
    <property type="project" value="UniProtKB-KW"/>
</dbReference>
<dbReference type="EC" id="3.4.11.18" evidence="6 7"/>
<organism evidence="9 10">
    <name type="scientific">Flavimobilis soli</name>
    <dbReference type="NCBI Taxonomy" id="442709"/>
    <lineage>
        <taxon>Bacteria</taxon>
        <taxon>Bacillati</taxon>
        <taxon>Actinomycetota</taxon>
        <taxon>Actinomycetes</taxon>
        <taxon>Micrococcales</taxon>
        <taxon>Jonesiaceae</taxon>
        <taxon>Flavimobilis</taxon>
    </lineage>
</organism>
<comment type="caution">
    <text evidence="9">The sequence shown here is derived from an EMBL/GenBank/DDBJ whole genome shotgun (WGS) entry which is preliminary data.</text>
</comment>
<dbReference type="InterPro" id="IPR000994">
    <property type="entry name" value="Pept_M24"/>
</dbReference>
<dbReference type="InterPro" id="IPR036005">
    <property type="entry name" value="Creatinase/aminopeptidase-like"/>
</dbReference>
<keyword evidence="4 6" id="KW-0479">Metal-binding</keyword>
<evidence type="ECO:0000256" key="4">
    <source>
        <dbReference type="ARBA" id="ARBA00022723"/>
    </source>
</evidence>
<sequence>MDLMIELRTPSEIDEMRESGRVVAQALAAVKDAAKVGTTLLELDKIARDVIFGAGATSPFLNYHPDWAPTPFPGVICASINDAVVHGIPTDQVIEDGDLVSIDCGAVLKGWASDSAISFVVGTPRREDLDLIATTTAALEAGIAAAQVGNRLGDISSAIGRVARKAKLGNLEDHGGHGVGREMHGEPFIPNEGRAGKGLELKAGLVIALEPMFIHGGSGRYRHGDDGWTLYSRSRQRAAHVEHTIAITDDGPRILTQL</sequence>
<feature type="binding site" evidence="6">
    <location>
        <position position="184"/>
    </location>
    <ligand>
        <name>substrate</name>
    </ligand>
</feature>
<dbReference type="SUPFAM" id="SSF55920">
    <property type="entry name" value="Creatinase/aminopeptidase"/>
    <property type="match status" value="1"/>
</dbReference>
<dbReference type="GO" id="GO:0005829">
    <property type="term" value="C:cytosol"/>
    <property type="evidence" value="ECO:0007669"/>
    <property type="project" value="TreeGrafter"/>
</dbReference>
<feature type="binding site" evidence="6">
    <location>
        <position position="242"/>
    </location>
    <ligand>
        <name>a divalent metal cation</name>
        <dbReference type="ChEBI" id="CHEBI:60240"/>
        <label>2</label>
        <note>catalytic</note>
    </ligand>
</feature>
<dbReference type="GO" id="GO:0046872">
    <property type="term" value="F:metal ion binding"/>
    <property type="evidence" value="ECO:0007669"/>
    <property type="project" value="UniProtKB-UniRule"/>
</dbReference>
<evidence type="ECO:0000256" key="7">
    <source>
        <dbReference type="RuleBase" id="RU003653"/>
    </source>
</evidence>
<dbReference type="NCBIfam" id="TIGR00500">
    <property type="entry name" value="met_pdase_I"/>
    <property type="match status" value="1"/>
</dbReference>
<feature type="binding site" evidence="6">
    <location>
        <position position="177"/>
    </location>
    <ligand>
        <name>a divalent metal cation</name>
        <dbReference type="ChEBI" id="CHEBI:60240"/>
        <label>2</label>
        <note>catalytic</note>
    </ligand>
</feature>
<dbReference type="GO" id="GO:0004239">
    <property type="term" value="F:initiator methionyl aminopeptidase activity"/>
    <property type="evidence" value="ECO:0007669"/>
    <property type="project" value="UniProtKB-UniRule"/>
</dbReference>
<comment type="cofactor">
    <cofactor evidence="6">
        <name>Co(2+)</name>
        <dbReference type="ChEBI" id="CHEBI:48828"/>
    </cofactor>
    <cofactor evidence="6">
        <name>Zn(2+)</name>
        <dbReference type="ChEBI" id="CHEBI:29105"/>
    </cofactor>
    <cofactor evidence="6">
        <name>Mn(2+)</name>
        <dbReference type="ChEBI" id="CHEBI:29035"/>
    </cofactor>
    <cofactor evidence="6">
        <name>Fe(2+)</name>
        <dbReference type="ChEBI" id="CHEBI:29033"/>
    </cofactor>
    <text evidence="6">Binds 2 divalent metal cations per subunit. Has a high-affinity and a low affinity metal-binding site. The true nature of the physiological cofactor is under debate. The enzyme is active with cobalt, zinc, manganese or divalent iron ions. Most likely, methionine aminopeptidases function as mononuclear Fe(2+)-metalloproteases under physiological conditions, and the catalytically relevant metal-binding site has been assigned to the histidine-containing high-affinity site.</text>
</comment>
<evidence type="ECO:0000256" key="1">
    <source>
        <dbReference type="ARBA" id="ARBA00002521"/>
    </source>
</evidence>
<comment type="similarity">
    <text evidence="6">Belongs to the peptidase M24A family. Methionine aminopeptidase type 1 subfamily.</text>
</comment>
<dbReference type="InterPro" id="IPR002467">
    <property type="entry name" value="Pept_M24A_MAP1"/>
</dbReference>
<dbReference type="CDD" id="cd01086">
    <property type="entry name" value="MetAP1"/>
    <property type="match status" value="1"/>
</dbReference>
<feature type="binding site" evidence="6">
    <location>
        <position position="114"/>
    </location>
    <ligand>
        <name>a divalent metal cation</name>
        <dbReference type="ChEBI" id="CHEBI:60240"/>
        <label>1</label>
    </ligand>
</feature>
<dbReference type="HAMAP" id="MF_01974">
    <property type="entry name" value="MetAP_1"/>
    <property type="match status" value="1"/>
</dbReference>
<keyword evidence="2 6" id="KW-0031">Aminopeptidase</keyword>
<keyword evidence="3 6" id="KW-0645">Protease</keyword>
<evidence type="ECO:0000313" key="9">
    <source>
        <dbReference type="EMBL" id="PFG36465.1"/>
    </source>
</evidence>
<evidence type="ECO:0000256" key="5">
    <source>
        <dbReference type="ARBA" id="ARBA00022801"/>
    </source>
</evidence>
<evidence type="ECO:0000256" key="2">
    <source>
        <dbReference type="ARBA" id="ARBA00022438"/>
    </source>
</evidence>
<evidence type="ECO:0000313" key="10">
    <source>
        <dbReference type="Proteomes" id="UP000221394"/>
    </source>
</evidence>
<dbReference type="Gene3D" id="3.90.230.10">
    <property type="entry name" value="Creatinase/methionine aminopeptidase superfamily"/>
    <property type="match status" value="1"/>
</dbReference>
<accession>A0A2A9EDV9</accession>
<feature type="binding site" evidence="6">
    <location>
        <position position="242"/>
    </location>
    <ligand>
        <name>a divalent metal cation</name>
        <dbReference type="ChEBI" id="CHEBI:60240"/>
        <label>1</label>
    </ligand>
</feature>
<dbReference type="EMBL" id="PDJH01000001">
    <property type="protein sequence ID" value="PFG36465.1"/>
    <property type="molecule type" value="Genomic_DNA"/>
</dbReference>
<name>A0A2A9EDV9_9MICO</name>
<dbReference type="PANTHER" id="PTHR43330:SF27">
    <property type="entry name" value="METHIONINE AMINOPEPTIDASE"/>
    <property type="match status" value="1"/>
</dbReference>
<feature type="binding site" evidence="6">
    <location>
        <position position="103"/>
    </location>
    <ligand>
        <name>a divalent metal cation</name>
        <dbReference type="ChEBI" id="CHEBI:60240"/>
        <label>1</label>
    </ligand>
</feature>
<feature type="binding site" evidence="6">
    <location>
        <position position="210"/>
    </location>
    <ligand>
        <name>a divalent metal cation</name>
        <dbReference type="ChEBI" id="CHEBI:60240"/>
        <label>2</label>
        <note>catalytic</note>
    </ligand>
</feature>
<keyword evidence="5 6" id="KW-0378">Hydrolase</keyword>
<dbReference type="PANTHER" id="PTHR43330">
    <property type="entry name" value="METHIONINE AMINOPEPTIDASE"/>
    <property type="match status" value="1"/>
</dbReference>
<dbReference type="Proteomes" id="UP000221394">
    <property type="component" value="Unassembled WGS sequence"/>
</dbReference>
<protein>
    <recommendedName>
        <fullName evidence="6 7">Methionine aminopeptidase</fullName>
        <shortName evidence="6">MAP</shortName>
        <shortName evidence="6">MetAP</shortName>
        <ecNumber evidence="6 7">3.4.11.18</ecNumber>
    </recommendedName>
    <alternativeName>
        <fullName evidence="6">Peptidase M</fullName>
    </alternativeName>
</protein>
<proteinExistence type="inferred from homology"/>
<evidence type="ECO:0000256" key="6">
    <source>
        <dbReference type="HAMAP-Rule" id="MF_01974"/>
    </source>
</evidence>
<keyword evidence="10" id="KW-1185">Reference proteome</keyword>
<dbReference type="GO" id="GO:0070006">
    <property type="term" value="F:metalloaminopeptidase activity"/>
    <property type="evidence" value="ECO:0007669"/>
    <property type="project" value="UniProtKB-UniRule"/>
</dbReference>
<comment type="function">
    <text evidence="1 6">Removes the N-terminal methionine from nascent proteins. The N-terminal methionine is often cleaved when the second residue in the primary sequence is small and uncharged (Met-Ala-, Cys, Gly, Pro, Ser, Thr, or Val). Requires deformylation of the N(alpha)-formylated initiator methionine before it can be hydrolyzed.</text>
</comment>
<evidence type="ECO:0000256" key="3">
    <source>
        <dbReference type="ARBA" id="ARBA00022670"/>
    </source>
</evidence>
<dbReference type="InterPro" id="IPR001714">
    <property type="entry name" value="Pept_M24_MAP"/>
</dbReference>
<feature type="domain" description="Peptidase M24" evidence="8">
    <location>
        <begin position="15"/>
        <end position="249"/>
    </location>
</feature>
<evidence type="ECO:0000259" key="8">
    <source>
        <dbReference type="Pfam" id="PF00557"/>
    </source>
</evidence>
<reference evidence="9 10" key="1">
    <citation type="submission" date="2017-10" db="EMBL/GenBank/DDBJ databases">
        <title>Sequencing the genomes of 1000 actinobacteria strains.</title>
        <authorList>
            <person name="Klenk H.-P."/>
        </authorList>
    </citation>
    <scope>NUCLEOTIDE SEQUENCE [LARGE SCALE GENOMIC DNA]</scope>
    <source>
        <strain evidence="9 10">DSM 21574</strain>
    </source>
</reference>
<dbReference type="AlphaFoldDB" id="A0A2A9EDV9"/>
<feature type="binding site" evidence="6">
    <location>
        <position position="86"/>
    </location>
    <ligand>
        <name>substrate</name>
    </ligand>
</feature>
<comment type="subunit">
    <text evidence="6">Monomer.</text>
</comment>
<dbReference type="PRINTS" id="PR00599">
    <property type="entry name" value="MAPEPTIDASE"/>
</dbReference>
<feature type="binding site" evidence="6">
    <location>
        <position position="114"/>
    </location>
    <ligand>
        <name>a divalent metal cation</name>
        <dbReference type="ChEBI" id="CHEBI:60240"/>
        <label>2</label>
        <note>catalytic</note>
    </ligand>
</feature>
<dbReference type="Pfam" id="PF00557">
    <property type="entry name" value="Peptidase_M24"/>
    <property type="match status" value="1"/>
</dbReference>
<gene>
    <name evidence="6" type="primary">map</name>
    <name evidence="9" type="ORF">ATL41_1192</name>
</gene>
<comment type="catalytic activity">
    <reaction evidence="6 7">
        <text>Release of N-terminal amino acids, preferentially methionine, from peptides and arylamides.</text>
        <dbReference type="EC" id="3.4.11.18"/>
    </reaction>
</comment>